<sequence>MVKKSALLAENGKFLLAAKWNRRSTCTEYVISMDADNISRSNSSYIGKVRRMRMDEALSGLRSYLVASGGSVAAEGGKAQFLYTVVMLA</sequence>
<dbReference type="STRING" id="35608.A0A2U1MDG1"/>
<evidence type="ECO:0000256" key="1">
    <source>
        <dbReference type="ARBA" id="ARBA00007129"/>
    </source>
</evidence>
<dbReference type="PANTHER" id="PTHR16517:SF86">
    <property type="entry name" value="TUBBY-LIKE F-BOX PROTEIN 1"/>
    <property type="match status" value="1"/>
</dbReference>
<comment type="caution">
    <text evidence="3">The sequence shown here is derived from an EMBL/GenBank/DDBJ whole genome shotgun (WGS) entry which is preliminary data.</text>
</comment>
<dbReference type="EMBL" id="PKPP01005682">
    <property type="protein sequence ID" value="PWA59222.1"/>
    <property type="molecule type" value="Genomic_DNA"/>
</dbReference>
<reference evidence="3 4" key="1">
    <citation type="journal article" date="2018" name="Mol. Plant">
        <title>The genome of Artemisia annua provides insight into the evolution of Asteraceae family and artemisinin biosynthesis.</title>
        <authorList>
            <person name="Shen Q."/>
            <person name="Zhang L."/>
            <person name="Liao Z."/>
            <person name="Wang S."/>
            <person name="Yan T."/>
            <person name="Shi P."/>
            <person name="Liu M."/>
            <person name="Fu X."/>
            <person name="Pan Q."/>
            <person name="Wang Y."/>
            <person name="Lv Z."/>
            <person name="Lu X."/>
            <person name="Zhang F."/>
            <person name="Jiang W."/>
            <person name="Ma Y."/>
            <person name="Chen M."/>
            <person name="Hao X."/>
            <person name="Li L."/>
            <person name="Tang Y."/>
            <person name="Lv G."/>
            <person name="Zhou Y."/>
            <person name="Sun X."/>
            <person name="Brodelius P.E."/>
            <person name="Rose J.K.C."/>
            <person name="Tang K."/>
        </authorList>
    </citation>
    <scope>NUCLEOTIDE SEQUENCE [LARGE SCALE GENOMIC DNA]</scope>
    <source>
        <strain evidence="4">cv. Huhao1</strain>
        <tissue evidence="3">Leaf</tissue>
    </source>
</reference>
<accession>A0A2U1MDG1</accession>
<dbReference type="OrthoDB" id="1744576at2759"/>
<feature type="domain" description="Tubby C-terminal" evidence="2">
    <location>
        <begin position="9"/>
        <end position="51"/>
    </location>
</feature>
<dbReference type="AlphaFoldDB" id="A0A2U1MDG1"/>
<name>A0A2U1MDG1_ARTAN</name>
<dbReference type="InterPro" id="IPR025659">
    <property type="entry name" value="Tubby-like_C"/>
</dbReference>
<dbReference type="Proteomes" id="UP000245207">
    <property type="component" value="Unassembled WGS sequence"/>
</dbReference>
<evidence type="ECO:0000259" key="2">
    <source>
        <dbReference type="Pfam" id="PF01167"/>
    </source>
</evidence>
<organism evidence="3 4">
    <name type="scientific">Artemisia annua</name>
    <name type="common">Sweet wormwood</name>
    <dbReference type="NCBI Taxonomy" id="35608"/>
    <lineage>
        <taxon>Eukaryota</taxon>
        <taxon>Viridiplantae</taxon>
        <taxon>Streptophyta</taxon>
        <taxon>Embryophyta</taxon>
        <taxon>Tracheophyta</taxon>
        <taxon>Spermatophyta</taxon>
        <taxon>Magnoliopsida</taxon>
        <taxon>eudicotyledons</taxon>
        <taxon>Gunneridae</taxon>
        <taxon>Pentapetalae</taxon>
        <taxon>asterids</taxon>
        <taxon>campanulids</taxon>
        <taxon>Asterales</taxon>
        <taxon>Asteraceae</taxon>
        <taxon>Asteroideae</taxon>
        <taxon>Anthemideae</taxon>
        <taxon>Artemisiinae</taxon>
        <taxon>Artemisia</taxon>
    </lineage>
</organism>
<evidence type="ECO:0000313" key="3">
    <source>
        <dbReference type="EMBL" id="PWA59222.1"/>
    </source>
</evidence>
<dbReference type="Pfam" id="PF01167">
    <property type="entry name" value="Tub"/>
    <property type="match status" value="1"/>
</dbReference>
<keyword evidence="4" id="KW-1185">Reference proteome</keyword>
<protein>
    <submittedName>
        <fullName evidence="3">Tubby, conserved site, Tubby C-terminal-like domain protein</fullName>
    </submittedName>
</protein>
<comment type="similarity">
    <text evidence="1">Belongs to the TUB family.</text>
</comment>
<dbReference type="SUPFAM" id="SSF54518">
    <property type="entry name" value="Tubby C-terminal domain-like"/>
    <property type="match status" value="1"/>
</dbReference>
<proteinExistence type="inferred from homology"/>
<dbReference type="InterPro" id="IPR000007">
    <property type="entry name" value="Tubby_C"/>
</dbReference>
<evidence type="ECO:0000313" key="4">
    <source>
        <dbReference type="Proteomes" id="UP000245207"/>
    </source>
</evidence>
<dbReference type="Gene3D" id="3.20.90.10">
    <property type="entry name" value="Tubby Protein, Chain A"/>
    <property type="match status" value="1"/>
</dbReference>
<dbReference type="PANTHER" id="PTHR16517">
    <property type="entry name" value="TUBBY-RELATED"/>
    <property type="match status" value="1"/>
</dbReference>
<gene>
    <name evidence="3" type="ORF">CTI12_AA394810</name>
</gene>